<dbReference type="STRING" id="1940790.L21SP3_01258"/>
<reference evidence="4" key="1">
    <citation type="submission" date="2017-02" db="EMBL/GenBank/DDBJ databases">
        <title>Comparative genomics and description of representatives of a novel lineage of planctomycetes thriving in anoxic sediments.</title>
        <authorList>
            <person name="Spring S."/>
            <person name="Bunk B."/>
            <person name="Sproer C."/>
            <person name="Klenk H.-P."/>
        </authorList>
    </citation>
    <scope>NUCLEOTIDE SEQUENCE [LARGE SCALE GENOMIC DNA]</scope>
    <source>
        <strain evidence="4">L21-RPul-D3</strain>
    </source>
</reference>
<feature type="domain" description="MoaB/Mog" evidence="2">
    <location>
        <begin position="5"/>
        <end position="171"/>
    </location>
</feature>
<proteinExistence type="inferred from homology"/>
<dbReference type="KEGG" id="pbu:L21SP3_01258"/>
<dbReference type="Pfam" id="PF02464">
    <property type="entry name" value="CinA"/>
    <property type="match status" value="1"/>
</dbReference>
<dbReference type="InterPro" id="IPR036653">
    <property type="entry name" value="CinA-like_C"/>
</dbReference>
<evidence type="ECO:0000313" key="4">
    <source>
        <dbReference type="Proteomes" id="UP000188273"/>
    </source>
</evidence>
<dbReference type="NCBIfam" id="TIGR00199">
    <property type="entry name" value="PncC_domain"/>
    <property type="match status" value="1"/>
</dbReference>
<name>A0A1Q2HQD5_9BACT</name>
<accession>A0A1Q2HQD5</accession>
<dbReference type="GO" id="GO:0016787">
    <property type="term" value="F:hydrolase activity"/>
    <property type="evidence" value="ECO:0007669"/>
    <property type="project" value="UniProtKB-KW"/>
</dbReference>
<dbReference type="InterPro" id="IPR050101">
    <property type="entry name" value="CinA"/>
</dbReference>
<sequence length="407" mass="44071">MKKAAIISVGNELINGSCYDSNSEWLKEKLIDLNFELSLSMKLPDEHWALAEALDYASRFSDICIITGGLGPTKDDITRDALSVWTGRPLVYKDSLFAHIESYFQKRRRRMSEINSVQAYIPEGSQPLLNNNGTAPGIKISSGSFAVYSLPGVPSEMKAMFEQHIAPEISGQAFADRRVLKVFGLGESSVAELLGDMMDRGANPEINCTVKEYVITLSFLARAGSKEAEDLLSNSVDKAKSLLGEYVYADEDISLPEAAVRRLLDAGKTVTTAESCTGGLIAKLLTDVPGSSGCFQIGWVSYSNEAKSERLGVCPDTLKQYGAVSEQTVREMAENALKISAADFSVSVSGVAGPSGGTEQKPVGTVYICVASKEKCVVRKLFYPGGRKGCRLRAALTGIDVLRREFL</sequence>
<dbReference type="SUPFAM" id="SSF142433">
    <property type="entry name" value="CinA-like"/>
    <property type="match status" value="1"/>
</dbReference>
<evidence type="ECO:0000259" key="2">
    <source>
        <dbReference type="SMART" id="SM00852"/>
    </source>
</evidence>
<dbReference type="SMART" id="SM00852">
    <property type="entry name" value="MoCF_biosynth"/>
    <property type="match status" value="1"/>
</dbReference>
<organism evidence="3 4">
    <name type="scientific">Sedimentisphaera cyanobacteriorum</name>
    <dbReference type="NCBI Taxonomy" id="1940790"/>
    <lineage>
        <taxon>Bacteria</taxon>
        <taxon>Pseudomonadati</taxon>
        <taxon>Planctomycetota</taxon>
        <taxon>Phycisphaerae</taxon>
        <taxon>Sedimentisphaerales</taxon>
        <taxon>Sedimentisphaeraceae</taxon>
        <taxon>Sedimentisphaera</taxon>
    </lineage>
</organism>
<evidence type="ECO:0000313" key="3">
    <source>
        <dbReference type="EMBL" id="AQQ09453.1"/>
    </source>
</evidence>
<dbReference type="InterPro" id="IPR008136">
    <property type="entry name" value="CinA_C"/>
</dbReference>
<dbReference type="InterPro" id="IPR036425">
    <property type="entry name" value="MoaB/Mog-like_dom_sf"/>
</dbReference>
<dbReference type="EMBL" id="CP019633">
    <property type="protein sequence ID" value="AQQ09453.1"/>
    <property type="molecule type" value="Genomic_DNA"/>
</dbReference>
<dbReference type="NCBIfam" id="TIGR00200">
    <property type="entry name" value="cinA_nterm"/>
    <property type="match status" value="1"/>
</dbReference>
<dbReference type="Gene3D" id="3.40.980.10">
    <property type="entry name" value="MoaB/Mog-like domain"/>
    <property type="match status" value="1"/>
</dbReference>
<dbReference type="Pfam" id="PF00994">
    <property type="entry name" value="MoCF_biosynth"/>
    <property type="match status" value="1"/>
</dbReference>
<dbReference type="PANTHER" id="PTHR13939">
    <property type="entry name" value="NICOTINAMIDE-NUCLEOTIDE AMIDOHYDROLASE PNCC"/>
    <property type="match status" value="1"/>
</dbReference>
<dbReference type="InterPro" id="IPR001453">
    <property type="entry name" value="MoaB/Mog_dom"/>
</dbReference>
<keyword evidence="3" id="KW-0378">Hydrolase</keyword>
<dbReference type="Gene3D" id="3.90.950.20">
    <property type="entry name" value="CinA-like"/>
    <property type="match status" value="1"/>
</dbReference>
<dbReference type="InterPro" id="IPR008135">
    <property type="entry name" value="Competence-induced_CinA"/>
</dbReference>
<dbReference type="CDD" id="cd00885">
    <property type="entry name" value="cinA"/>
    <property type="match status" value="1"/>
</dbReference>
<dbReference type="RefSeq" id="WP_077540049.1">
    <property type="nucleotide sequence ID" value="NZ_CP019633.1"/>
</dbReference>
<gene>
    <name evidence="3" type="primary">pncC</name>
    <name evidence="3" type="ORF">L21SP3_01258</name>
</gene>
<evidence type="ECO:0000256" key="1">
    <source>
        <dbReference type="HAMAP-Rule" id="MF_00226"/>
    </source>
</evidence>
<dbReference type="NCBIfam" id="NF001813">
    <property type="entry name" value="PRK00549.1"/>
    <property type="match status" value="1"/>
</dbReference>
<dbReference type="Gene3D" id="3.30.70.2860">
    <property type="match status" value="1"/>
</dbReference>
<comment type="similarity">
    <text evidence="1">Belongs to the CinA family.</text>
</comment>
<dbReference type="PIRSF" id="PIRSF006728">
    <property type="entry name" value="CinA"/>
    <property type="match status" value="1"/>
</dbReference>
<dbReference type="Proteomes" id="UP000188273">
    <property type="component" value="Chromosome"/>
</dbReference>
<dbReference type="Pfam" id="PF18146">
    <property type="entry name" value="CinA_KH"/>
    <property type="match status" value="1"/>
</dbReference>
<dbReference type="AlphaFoldDB" id="A0A1Q2HQD5"/>
<protein>
    <recommendedName>
        <fullName evidence="1">CinA-like protein</fullName>
    </recommendedName>
</protein>
<dbReference type="OrthoDB" id="9801454at2"/>
<dbReference type="SUPFAM" id="SSF53218">
    <property type="entry name" value="Molybdenum cofactor biosynthesis proteins"/>
    <property type="match status" value="1"/>
</dbReference>
<dbReference type="HAMAP" id="MF_00226_B">
    <property type="entry name" value="CinA_B"/>
    <property type="match status" value="1"/>
</dbReference>
<dbReference type="InterPro" id="IPR041424">
    <property type="entry name" value="CinA_KH"/>
</dbReference>
<keyword evidence="4" id="KW-1185">Reference proteome</keyword>
<dbReference type="PANTHER" id="PTHR13939:SF0">
    <property type="entry name" value="NMN AMIDOHYDROLASE-LIKE PROTEIN YFAY"/>
    <property type="match status" value="1"/>
</dbReference>